<sequence>MGKKRMFQLLLNQEMKKGQENDLKEEETHSTSSSPPSTFRTVLFTFGDGAGQDLSAVRAERSHSGGVFLHPPLGAQHAAPDGAPSSQICVKLFCLFFPALVLTLFLSRPAISLKLAKETLSSACGPEEGQSGPCESPSGLWSEFPSQGKPGGHRISNCVYGTASFVFGPSISLIASQRGRGRRDGRGRYPQQTAAVLETGRTQDRVLTPVILRIRSSMSRTPPLAVTVVLPSTETVGVAFSGKCVLIRGSSRMHGWSPLSKTLSVLIIVGPGGQRSQESGNEP</sequence>
<reference evidence="2 3" key="1">
    <citation type="submission" date="2019-03" db="EMBL/GenBank/DDBJ databases">
        <title>First draft genome of Liparis tanakae, snailfish: a comprehensive survey of snailfish specific genes.</title>
        <authorList>
            <person name="Kim W."/>
            <person name="Song I."/>
            <person name="Jeong J.-H."/>
            <person name="Kim D."/>
            <person name="Kim S."/>
            <person name="Ryu S."/>
            <person name="Song J.Y."/>
            <person name="Lee S.K."/>
        </authorList>
    </citation>
    <scope>NUCLEOTIDE SEQUENCE [LARGE SCALE GENOMIC DNA]</scope>
    <source>
        <tissue evidence="2">Muscle</tissue>
    </source>
</reference>
<name>A0A4Z2GTF4_9TELE</name>
<evidence type="ECO:0000313" key="3">
    <source>
        <dbReference type="Proteomes" id="UP000314294"/>
    </source>
</evidence>
<evidence type="ECO:0000256" key="1">
    <source>
        <dbReference type="SAM" id="MobiDB-lite"/>
    </source>
</evidence>
<feature type="region of interest" description="Disordered" evidence="1">
    <location>
        <begin position="123"/>
        <end position="148"/>
    </location>
</feature>
<comment type="caution">
    <text evidence="2">The sequence shown here is derived from an EMBL/GenBank/DDBJ whole genome shotgun (WGS) entry which is preliminary data.</text>
</comment>
<organism evidence="2 3">
    <name type="scientific">Liparis tanakae</name>
    <name type="common">Tanaka's snailfish</name>
    <dbReference type="NCBI Taxonomy" id="230148"/>
    <lineage>
        <taxon>Eukaryota</taxon>
        <taxon>Metazoa</taxon>
        <taxon>Chordata</taxon>
        <taxon>Craniata</taxon>
        <taxon>Vertebrata</taxon>
        <taxon>Euteleostomi</taxon>
        <taxon>Actinopterygii</taxon>
        <taxon>Neopterygii</taxon>
        <taxon>Teleostei</taxon>
        <taxon>Neoteleostei</taxon>
        <taxon>Acanthomorphata</taxon>
        <taxon>Eupercaria</taxon>
        <taxon>Perciformes</taxon>
        <taxon>Cottioidei</taxon>
        <taxon>Cottales</taxon>
        <taxon>Liparidae</taxon>
        <taxon>Liparis</taxon>
    </lineage>
</organism>
<dbReference type="Proteomes" id="UP000314294">
    <property type="component" value="Unassembled WGS sequence"/>
</dbReference>
<accession>A0A4Z2GTF4</accession>
<keyword evidence="3" id="KW-1185">Reference proteome</keyword>
<gene>
    <name evidence="2" type="ORF">EYF80_032867</name>
</gene>
<evidence type="ECO:0000313" key="2">
    <source>
        <dbReference type="EMBL" id="TNN56877.1"/>
    </source>
</evidence>
<proteinExistence type="predicted"/>
<dbReference type="AlphaFoldDB" id="A0A4Z2GTF4"/>
<protein>
    <submittedName>
        <fullName evidence="2">Uncharacterized protein</fullName>
    </submittedName>
</protein>
<dbReference type="EMBL" id="SRLO01000418">
    <property type="protein sequence ID" value="TNN56877.1"/>
    <property type="molecule type" value="Genomic_DNA"/>
</dbReference>